<dbReference type="AlphaFoldDB" id="A0A0F9JEP9"/>
<evidence type="ECO:0000313" key="1">
    <source>
        <dbReference type="EMBL" id="KKM04291.1"/>
    </source>
</evidence>
<gene>
    <name evidence="1" type="ORF">LCGC14_1765720</name>
</gene>
<organism evidence="1">
    <name type="scientific">marine sediment metagenome</name>
    <dbReference type="NCBI Taxonomy" id="412755"/>
    <lineage>
        <taxon>unclassified sequences</taxon>
        <taxon>metagenomes</taxon>
        <taxon>ecological metagenomes</taxon>
    </lineage>
</organism>
<comment type="caution">
    <text evidence="1">The sequence shown here is derived from an EMBL/GenBank/DDBJ whole genome shotgun (WGS) entry which is preliminary data.</text>
</comment>
<protein>
    <submittedName>
        <fullName evidence="1">Uncharacterized protein</fullName>
    </submittedName>
</protein>
<accession>A0A0F9JEP9</accession>
<dbReference type="EMBL" id="LAZR01016487">
    <property type="protein sequence ID" value="KKM04291.1"/>
    <property type="molecule type" value="Genomic_DNA"/>
</dbReference>
<name>A0A0F9JEP9_9ZZZZ</name>
<reference evidence="1" key="1">
    <citation type="journal article" date="2015" name="Nature">
        <title>Complex archaea that bridge the gap between prokaryotes and eukaryotes.</title>
        <authorList>
            <person name="Spang A."/>
            <person name="Saw J.H."/>
            <person name="Jorgensen S.L."/>
            <person name="Zaremba-Niedzwiedzka K."/>
            <person name="Martijn J."/>
            <person name="Lind A.E."/>
            <person name="van Eijk R."/>
            <person name="Schleper C."/>
            <person name="Guy L."/>
            <person name="Ettema T.J."/>
        </authorList>
    </citation>
    <scope>NUCLEOTIDE SEQUENCE</scope>
</reference>
<sequence>MQLIGAEVSINGVTHKEALQGLIDSDVYNRVGHTDDQKARLARNVHQDYVNGAMLRLAGLRRVHRGGRVILNVDIGEAEDVDLALKVQQAADDREEKPARELPKF</sequence>
<proteinExistence type="predicted"/>